<name>A0AAN8YUE5_9MAGN</name>
<evidence type="ECO:0000256" key="3">
    <source>
        <dbReference type="ARBA" id="ARBA00023054"/>
    </source>
</evidence>
<dbReference type="Pfam" id="PF00439">
    <property type="entry name" value="Bromodomain"/>
    <property type="match status" value="1"/>
</dbReference>
<evidence type="ECO:0000256" key="5">
    <source>
        <dbReference type="ARBA" id="ARBA00023163"/>
    </source>
</evidence>
<evidence type="ECO:0000259" key="10">
    <source>
        <dbReference type="PROSITE" id="PS51525"/>
    </source>
</evidence>
<dbReference type="InterPro" id="IPR001487">
    <property type="entry name" value="Bromodomain"/>
</dbReference>
<evidence type="ECO:0000256" key="6">
    <source>
        <dbReference type="ARBA" id="ARBA00023242"/>
    </source>
</evidence>
<dbReference type="PROSITE" id="PS50014">
    <property type="entry name" value="BROMODOMAIN_2"/>
    <property type="match status" value="1"/>
</dbReference>
<dbReference type="InterPro" id="IPR052442">
    <property type="entry name" value="Env_Response_Regulator"/>
</dbReference>
<keyword evidence="3" id="KW-0175">Coiled coil</keyword>
<keyword evidence="12" id="KW-1185">Reference proteome</keyword>
<comment type="caution">
    <text evidence="11">The sequence shown here is derived from an EMBL/GenBank/DDBJ whole genome shotgun (WGS) entry which is preliminary data.</text>
</comment>
<feature type="domain" description="Bromo" evidence="9">
    <location>
        <begin position="183"/>
        <end position="255"/>
    </location>
</feature>
<dbReference type="SMART" id="SM00297">
    <property type="entry name" value="BROMO"/>
    <property type="match status" value="1"/>
</dbReference>
<evidence type="ECO:0000313" key="11">
    <source>
        <dbReference type="EMBL" id="KAK6913007.1"/>
    </source>
</evidence>
<evidence type="ECO:0000256" key="4">
    <source>
        <dbReference type="ARBA" id="ARBA00023117"/>
    </source>
</evidence>
<feature type="region of interest" description="Disordered" evidence="8">
    <location>
        <begin position="679"/>
        <end position="747"/>
    </location>
</feature>
<keyword evidence="5" id="KW-0804">Transcription</keyword>
<evidence type="ECO:0000256" key="1">
    <source>
        <dbReference type="ARBA" id="ARBA00004123"/>
    </source>
</evidence>
<gene>
    <name evidence="11" type="ORF">RJ641_022608</name>
</gene>
<evidence type="ECO:0000256" key="8">
    <source>
        <dbReference type="SAM" id="MobiDB-lite"/>
    </source>
</evidence>
<dbReference type="Gene3D" id="1.20.1270.220">
    <property type="match status" value="1"/>
</dbReference>
<dbReference type="AlphaFoldDB" id="A0AAN8YUE5"/>
<evidence type="ECO:0000256" key="2">
    <source>
        <dbReference type="ARBA" id="ARBA00023015"/>
    </source>
</evidence>
<dbReference type="Proteomes" id="UP001370490">
    <property type="component" value="Unassembled WGS sequence"/>
</dbReference>
<sequence length="747" mass="83004">MGKNDGYSVGFSTDFVHSFQAESEWSGSSGRLDTEITASEDSCAPMRKRINLNSDGRDNFGVPVQVLSSSNMSHSERKELVLRLRMELKQIREIHKRFNLQRINGVALSSVSNRQKVGPAGKVQNLNMLSAAPGKKGGPPGSKARGWKRGLSGKFEPASMAMASRTENKRFMKQCEDLLKLLMSHTQAWVFNEPVDVVKWNIPDYFTVIKHPMDLGTIRGKLVSGVYASPLDFAADVRLTFNNAKTYNPPGNDAHIMAVTLCKYFEARWKIIEKKLPKVVSEPVRAESGLYEQKKRSEPGLYVEEEAAKPAPPLKKRKVPSTQKIDVPPPVELIMTNEEKHKLSKDLEGLLAELPMRIIEFLKEYSSDGKDIEEDEIEIDIDVLSDDTLFALRKLLDEYLQEKQKNVARAEPCEIELLNESGLSNSSTLLGKGNEPIDEDVDIGGNEPPVSSYPKIEIEKDTVHRSSKSESLGSPADSDTSGSSGGQSDGDKPSSPDKATEEANAPVSGHADRKTTVHDQHDGHESISGLDQLEPNSEMKPSSVESDGHQDGECAPNAFDTQVSPDKRYRIAQLRSRFADTILKAREKTLKEGEKGDPEKLRRVREELEMQRRKEKARLRAEAKAAEDAHKQAEAEAAAEAKRKRELEREAARRALQDMERTVEINENSRFLQDLEMLRTAPGEQLPSSVDETSPDESQGGLGSFNFGGSNPLEQLGLYMKQDEDEEEGEPPLVADLVNDVEEGEID</sequence>
<feature type="compositionally biased region" description="Low complexity" evidence="8">
    <location>
        <begin position="473"/>
        <end position="482"/>
    </location>
</feature>
<dbReference type="InterPro" id="IPR038336">
    <property type="entry name" value="NET_sf"/>
</dbReference>
<dbReference type="SUPFAM" id="SSF47370">
    <property type="entry name" value="Bromodomain"/>
    <property type="match status" value="1"/>
</dbReference>
<comment type="subcellular location">
    <subcellularLocation>
        <location evidence="1">Nucleus</location>
    </subcellularLocation>
</comment>
<dbReference type="PROSITE" id="PS51525">
    <property type="entry name" value="NET"/>
    <property type="match status" value="1"/>
</dbReference>
<dbReference type="InterPro" id="IPR037377">
    <property type="entry name" value="GTE_bromo"/>
</dbReference>
<dbReference type="GO" id="GO:0005634">
    <property type="term" value="C:nucleus"/>
    <property type="evidence" value="ECO:0007669"/>
    <property type="project" value="UniProtKB-SubCell"/>
</dbReference>
<feature type="compositionally biased region" description="Basic and acidic residues" evidence="8">
    <location>
        <begin position="510"/>
        <end position="525"/>
    </location>
</feature>
<feature type="region of interest" description="Disordered" evidence="8">
    <location>
        <begin position="615"/>
        <end position="649"/>
    </location>
</feature>
<feature type="region of interest" description="Disordered" evidence="8">
    <location>
        <begin position="301"/>
        <end position="322"/>
    </location>
</feature>
<dbReference type="EMBL" id="JBAMMX010000027">
    <property type="protein sequence ID" value="KAK6913007.1"/>
    <property type="molecule type" value="Genomic_DNA"/>
</dbReference>
<protein>
    <submittedName>
        <fullName evidence="11">NET domain</fullName>
    </submittedName>
</protein>
<keyword evidence="4 7" id="KW-0103">Bromodomain</keyword>
<dbReference type="PANTHER" id="PTHR46136:SF1">
    <property type="entry name" value="TRANSCRIPTION FACTOR GTE11-RELATED"/>
    <property type="match status" value="1"/>
</dbReference>
<dbReference type="CDD" id="cd05506">
    <property type="entry name" value="Bromo_plant1"/>
    <property type="match status" value="1"/>
</dbReference>
<evidence type="ECO:0000313" key="12">
    <source>
        <dbReference type="Proteomes" id="UP001370490"/>
    </source>
</evidence>
<proteinExistence type="predicted"/>
<feature type="compositionally biased region" description="Basic and acidic residues" evidence="8">
    <location>
        <begin position="456"/>
        <end position="468"/>
    </location>
</feature>
<dbReference type="Gene3D" id="1.20.920.10">
    <property type="entry name" value="Bromodomain-like"/>
    <property type="match status" value="1"/>
</dbReference>
<evidence type="ECO:0000259" key="9">
    <source>
        <dbReference type="PROSITE" id="PS50014"/>
    </source>
</evidence>
<feature type="domain" description="NET" evidence="10">
    <location>
        <begin position="325"/>
        <end position="407"/>
    </location>
</feature>
<organism evidence="11 12">
    <name type="scientific">Dillenia turbinata</name>
    <dbReference type="NCBI Taxonomy" id="194707"/>
    <lineage>
        <taxon>Eukaryota</taxon>
        <taxon>Viridiplantae</taxon>
        <taxon>Streptophyta</taxon>
        <taxon>Embryophyta</taxon>
        <taxon>Tracheophyta</taxon>
        <taxon>Spermatophyta</taxon>
        <taxon>Magnoliopsida</taxon>
        <taxon>eudicotyledons</taxon>
        <taxon>Gunneridae</taxon>
        <taxon>Pentapetalae</taxon>
        <taxon>Dilleniales</taxon>
        <taxon>Dilleniaceae</taxon>
        <taxon>Dillenia</taxon>
    </lineage>
</organism>
<keyword evidence="2" id="KW-0805">Transcription regulation</keyword>
<dbReference type="PRINTS" id="PR00503">
    <property type="entry name" value="BROMODOMAIN"/>
</dbReference>
<feature type="region of interest" description="Disordered" evidence="8">
    <location>
        <begin position="129"/>
        <end position="148"/>
    </location>
</feature>
<feature type="region of interest" description="Disordered" evidence="8">
    <location>
        <begin position="424"/>
        <end position="566"/>
    </location>
</feature>
<reference evidence="11 12" key="1">
    <citation type="submission" date="2023-12" db="EMBL/GenBank/DDBJ databases">
        <title>A high-quality genome assembly for Dillenia turbinata (Dilleniales).</title>
        <authorList>
            <person name="Chanderbali A."/>
        </authorList>
    </citation>
    <scope>NUCLEOTIDE SEQUENCE [LARGE SCALE GENOMIC DNA]</scope>
    <source>
        <strain evidence="11">LSX21</strain>
        <tissue evidence="11">Leaf</tissue>
    </source>
</reference>
<feature type="compositionally biased region" description="Basic and acidic residues" evidence="8">
    <location>
        <begin position="489"/>
        <end position="501"/>
    </location>
</feature>
<dbReference type="InterPro" id="IPR036427">
    <property type="entry name" value="Bromodomain-like_sf"/>
</dbReference>
<feature type="compositionally biased region" description="Low complexity" evidence="8">
    <location>
        <begin position="424"/>
        <end position="434"/>
    </location>
</feature>
<keyword evidence="6" id="KW-0539">Nucleus</keyword>
<dbReference type="PANTHER" id="PTHR46136">
    <property type="entry name" value="TRANSCRIPTION FACTOR GTE8"/>
    <property type="match status" value="1"/>
</dbReference>
<dbReference type="InterPro" id="IPR027353">
    <property type="entry name" value="NET_dom"/>
</dbReference>
<accession>A0AAN8YUE5</accession>
<evidence type="ECO:0000256" key="7">
    <source>
        <dbReference type="PROSITE-ProRule" id="PRU00035"/>
    </source>
</evidence>
<dbReference type="Pfam" id="PF17035">
    <property type="entry name" value="BET"/>
    <property type="match status" value="1"/>
</dbReference>